<feature type="compositionally biased region" description="Pro residues" evidence="2">
    <location>
        <begin position="46"/>
        <end position="56"/>
    </location>
</feature>
<protein>
    <submittedName>
        <fullName evidence="4">Non-classical arabinogalactan protein 31-like</fullName>
    </submittedName>
</protein>
<dbReference type="OrthoDB" id="665669at2759"/>
<dbReference type="PANTHER" id="PTHR33470">
    <property type="entry name" value="OS01G0164075 PROTEIN"/>
    <property type="match status" value="1"/>
</dbReference>
<evidence type="ECO:0000313" key="4">
    <source>
        <dbReference type="EMBL" id="RLN28090.1"/>
    </source>
</evidence>
<dbReference type="Pfam" id="PF01190">
    <property type="entry name" value="Pollen_Ole_e_1"/>
    <property type="match status" value="1"/>
</dbReference>
<feature type="chain" id="PRO_5018025320" evidence="3">
    <location>
        <begin position="31"/>
        <end position="200"/>
    </location>
</feature>
<dbReference type="AlphaFoldDB" id="A0A3L6SUC6"/>
<keyword evidence="1 3" id="KW-0732">Signal</keyword>
<dbReference type="EMBL" id="PQIB02000003">
    <property type="protein sequence ID" value="RLN28090.1"/>
    <property type="molecule type" value="Genomic_DNA"/>
</dbReference>
<proteinExistence type="predicted"/>
<sequence length="200" mass="21046">MAASLKVNNGAVLGMVAVMFLAAVLPSSHASTAVDEPAANHKPAAPASPPPASSYTPPPPVQPVVVVHGVIYCKSCKLRGYNSGMDASPLPNATVSLVCYGDEESGYRVLNQTSTAADRNGYFIVMVYDVDMFDRHTCRLYLRSSPTPLCARPSVPSNPKLGLTLVRDRAATAPRGARGVYHARTALMYAPGAGGKCPPY</sequence>
<evidence type="ECO:0000256" key="3">
    <source>
        <dbReference type="SAM" id="SignalP"/>
    </source>
</evidence>
<comment type="caution">
    <text evidence="4">The sequence shown here is derived from an EMBL/GenBank/DDBJ whole genome shotgun (WGS) entry which is preliminary data.</text>
</comment>
<evidence type="ECO:0000313" key="5">
    <source>
        <dbReference type="Proteomes" id="UP000275267"/>
    </source>
</evidence>
<evidence type="ECO:0000256" key="1">
    <source>
        <dbReference type="ARBA" id="ARBA00022729"/>
    </source>
</evidence>
<evidence type="ECO:0000256" key="2">
    <source>
        <dbReference type="SAM" id="MobiDB-lite"/>
    </source>
</evidence>
<feature type="region of interest" description="Disordered" evidence="2">
    <location>
        <begin position="34"/>
        <end position="56"/>
    </location>
</feature>
<reference evidence="5" key="1">
    <citation type="journal article" date="2019" name="Nat. Commun.">
        <title>The genome of broomcorn millet.</title>
        <authorList>
            <person name="Zou C."/>
            <person name="Miki D."/>
            <person name="Li D."/>
            <person name="Tang Q."/>
            <person name="Xiao L."/>
            <person name="Rajput S."/>
            <person name="Deng P."/>
            <person name="Jia W."/>
            <person name="Huang R."/>
            <person name="Zhang M."/>
            <person name="Sun Y."/>
            <person name="Hu J."/>
            <person name="Fu X."/>
            <person name="Schnable P.S."/>
            <person name="Li F."/>
            <person name="Zhang H."/>
            <person name="Feng B."/>
            <person name="Zhu X."/>
            <person name="Liu R."/>
            <person name="Schnable J.C."/>
            <person name="Zhu J.-K."/>
            <person name="Zhang H."/>
        </authorList>
    </citation>
    <scope>NUCLEOTIDE SEQUENCE [LARGE SCALE GENOMIC DNA]</scope>
</reference>
<keyword evidence="5" id="KW-1185">Reference proteome</keyword>
<dbReference type="Proteomes" id="UP000275267">
    <property type="component" value="Unassembled WGS sequence"/>
</dbReference>
<dbReference type="GO" id="GO:0071944">
    <property type="term" value="C:cell periphery"/>
    <property type="evidence" value="ECO:0007669"/>
    <property type="project" value="TreeGrafter"/>
</dbReference>
<feature type="signal peptide" evidence="3">
    <location>
        <begin position="1"/>
        <end position="30"/>
    </location>
</feature>
<accession>A0A3L6SUC6</accession>
<organism evidence="4 5">
    <name type="scientific">Panicum miliaceum</name>
    <name type="common">Proso millet</name>
    <name type="synonym">Broomcorn millet</name>
    <dbReference type="NCBI Taxonomy" id="4540"/>
    <lineage>
        <taxon>Eukaryota</taxon>
        <taxon>Viridiplantae</taxon>
        <taxon>Streptophyta</taxon>
        <taxon>Embryophyta</taxon>
        <taxon>Tracheophyta</taxon>
        <taxon>Spermatophyta</taxon>
        <taxon>Magnoliopsida</taxon>
        <taxon>Liliopsida</taxon>
        <taxon>Poales</taxon>
        <taxon>Poaceae</taxon>
        <taxon>PACMAD clade</taxon>
        <taxon>Panicoideae</taxon>
        <taxon>Panicodae</taxon>
        <taxon>Paniceae</taxon>
        <taxon>Panicinae</taxon>
        <taxon>Panicum</taxon>
        <taxon>Panicum sect. Panicum</taxon>
    </lineage>
</organism>
<gene>
    <name evidence="4" type="ORF">C2845_PM05G31270</name>
</gene>
<dbReference type="PANTHER" id="PTHR33470:SF8">
    <property type="entry name" value="OS05G0531200 PROTEIN"/>
    <property type="match status" value="1"/>
</dbReference>
<name>A0A3L6SUC6_PANMI</name>
<dbReference type="STRING" id="4540.A0A3L6SUC6"/>